<dbReference type="Proteomes" id="UP000054538">
    <property type="component" value="Unassembled WGS sequence"/>
</dbReference>
<proteinExistence type="predicted"/>
<accession>A0A0D0D144</accession>
<dbReference type="OrthoDB" id="6511194at2759"/>
<dbReference type="STRING" id="930991.A0A0D0D144"/>
<evidence type="ECO:0000313" key="1">
    <source>
        <dbReference type="EMBL" id="KIK81763.1"/>
    </source>
</evidence>
<reference evidence="2" key="2">
    <citation type="submission" date="2015-01" db="EMBL/GenBank/DDBJ databases">
        <title>Evolutionary Origins and Diversification of the Mycorrhizal Mutualists.</title>
        <authorList>
            <consortium name="DOE Joint Genome Institute"/>
            <consortium name="Mycorrhizal Genomics Consortium"/>
            <person name="Kohler A."/>
            <person name="Kuo A."/>
            <person name="Nagy L.G."/>
            <person name="Floudas D."/>
            <person name="Copeland A."/>
            <person name="Barry K.W."/>
            <person name="Cichocki N."/>
            <person name="Veneault-Fourrey C."/>
            <person name="LaButti K."/>
            <person name="Lindquist E.A."/>
            <person name="Lipzen A."/>
            <person name="Lundell T."/>
            <person name="Morin E."/>
            <person name="Murat C."/>
            <person name="Riley R."/>
            <person name="Ohm R."/>
            <person name="Sun H."/>
            <person name="Tunlid A."/>
            <person name="Henrissat B."/>
            <person name="Grigoriev I.V."/>
            <person name="Hibbett D.S."/>
            <person name="Martin F."/>
        </authorList>
    </citation>
    <scope>NUCLEOTIDE SEQUENCE [LARGE SCALE GENOMIC DNA]</scope>
    <source>
        <strain evidence="2">Ve08.2h10</strain>
    </source>
</reference>
<dbReference type="HOGENOM" id="CLU_005726_1_0_1"/>
<reference evidence="1 2" key="1">
    <citation type="submission" date="2014-04" db="EMBL/GenBank/DDBJ databases">
        <authorList>
            <consortium name="DOE Joint Genome Institute"/>
            <person name="Kuo A."/>
            <person name="Kohler A."/>
            <person name="Jargeat P."/>
            <person name="Nagy L.G."/>
            <person name="Floudas D."/>
            <person name="Copeland A."/>
            <person name="Barry K.W."/>
            <person name="Cichocki N."/>
            <person name="Veneault-Fourrey C."/>
            <person name="LaButti K."/>
            <person name="Lindquist E.A."/>
            <person name="Lipzen A."/>
            <person name="Lundell T."/>
            <person name="Morin E."/>
            <person name="Murat C."/>
            <person name="Sun H."/>
            <person name="Tunlid A."/>
            <person name="Henrissat B."/>
            <person name="Grigoriev I.V."/>
            <person name="Hibbett D.S."/>
            <person name="Martin F."/>
            <person name="Nordberg H.P."/>
            <person name="Cantor M.N."/>
            <person name="Hua S.X."/>
        </authorList>
    </citation>
    <scope>NUCLEOTIDE SEQUENCE [LARGE SCALE GENOMIC DNA]</scope>
    <source>
        <strain evidence="1 2">Ve08.2h10</strain>
    </source>
</reference>
<gene>
    <name evidence="1" type="ORF">PAXRUDRAFT_806937</name>
</gene>
<dbReference type="AlphaFoldDB" id="A0A0D0D144"/>
<dbReference type="PANTHER" id="PTHR35871:SF1">
    <property type="entry name" value="CXC1-LIKE CYSTEINE CLUSTER ASSOCIATED WITH KDZ TRANSPOSASES DOMAIN-CONTAINING PROTEIN"/>
    <property type="match status" value="1"/>
</dbReference>
<dbReference type="PANTHER" id="PTHR35871">
    <property type="entry name" value="EXPRESSED PROTEIN"/>
    <property type="match status" value="1"/>
</dbReference>
<feature type="non-terminal residue" evidence="1">
    <location>
        <position position="471"/>
    </location>
</feature>
<dbReference type="Gene3D" id="3.30.420.10">
    <property type="entry name" value="Ribonuclease H-like superfamily/Ribonuclease H"/>
    <property type="match status" value="1"/>
</dbReference>
<evidence type="ECO:0000313" key="2">
    <source>
        <dbReference type="Proteomes" id="UP000054538"/>
    </source>
</evidence>
<dbReference type="InterPro" id="IPR036397">
    <property type="entry name" value="RNaseH_sf"/>
</dbReference>
<name>A0A0D0D144_9AGAM</name>
<keyword evidence="2" id="KW-1185">Reference proteome</keyword>
<sequence length="471" mass="54784">GKWQQASEDTALFMMKGPWQGQNLRVWAKAYISDHTQLPTHCFRKSNISQITNESLAADIKRHLQSVGKYIWAQDIVDYLKDLDVQKQHGFKKSISLATAQQWMKELGYHWKKEPKGQYHDGHEHDNIVKYRQEVFLLAWAMSQACMHCWKKENVLVDDITTTSPISDPHVVVLFHNESTFYANDCWKLRWVHKSEGAILQPKGEGASLMVAHFVLADYGWLESPYRKESAQVLFRVGKQQDGYYTNGDIIQHAEKVMAILEKHYPNDHHILIFDNATTHVKHADDALSAQHLPKKPSEIWGIPITARDAHRNITYDADGKVVKKILMAPARFENGQPQPLYVLEGHERAGWFKGMAQILWEQGYTEEAKLNYECLNFKCLVEKNGKCYCCRFLYNQPDFANVRSLLEKTCREQGFQVLFLPKFHCELNFIEQCWGWAKRKYNIVNSHHHQKKLTLNGILLMPSTAYPWRQ</sequence>
<dbReference type="InParanoid" id="A0A0D0D144"/>
<dbReference type="GO" id="GO:0003676">
    <property type="term" value="F:nucleic acid binding"/>
    <property type="evidence" value="ECO:0007669"/>
    <property type="project" value="InterPro"/>
</dbReference>
<protein>
    <submittedName>
        <fullName evidence="1">Uncharacterized protein</fullName>
    </submittedName>
</protein>
<feature type="non-terminal residue" evidence="1">
    <location>
        <position position="1"/>
    </location>
</feature>
<organism evidence="1 2">
    <name type="scientific">Paxillus rubicundulus Ve08.2h10</name>
    <dbReference type="NCBI Taxonomy" id="930991"/>
    <lineage>
        <taxon>Eukaryota</taxon>
        <taxon>Fungi</taxon>
        <taxon>Dikarya</taxon>
        <taxon>Basidiomycota</taxon>
        <taxon>Agaricomycotina</taxon>
        <taxon>Agaricomycetes</taxon>
        <taxon>Agaricomycetidae</taxon>
        <taxon>Boletales</taxon>
        <taxon>Paxilineae</taxon>
        <taxon>Paxillaceae</taxon>
        <taxon>Paxillus</taxon>
    </lineage>
</organism>
<dbReference type="EMBL" id="KN825735">
    <property type="protein sequence ID" value="KIK81763.1"/>
    <property type="molecule type" value="Genomic_DNA"/>
</dbReference>